<evidence type="ECO:0000313" key="3">
    <source>
        <dbReference type="EMBL" id="KAF8911972.1"/>
    </source>
</evidence>
<gene>
    <name evidence="3" type="ORF">CPB84DRAFT_1700931</name>
</gene>
<feature type="compositionally biased region" description="Low complexity" evidence="1">
    <location>
        <begin position="56"/>
        <end position="70"/>
    </location>
</feature>
<dbReference type="EMBL" id="JADNYJ010000003">
    <property type="protein sequence ID" value="KAF8911972.1"/>
    <property type="molecule type" value="Genomic_DNA"/>
</dbReference>
<dbReference type="SMART" id="SM00558">
    <property type="entry name" value="JmjC"/>
    <property type="match status" value="1"/>
</dbReference>
<protein>
    <recommendedName>
        <fullName evidence="2">JmjC domain-containing protein</fullName>
    </recommendedName>
</protein>
<dbReference type="Pfam" id="PF02373">
    <property type="entry name" value="JmjC"/>
    <property type="match status" value="1"/>
</dbReference>
<dbReference type="Proteomes" id="UP000724874">
    <property type="component" value="Unassembled WGS sequence"/>
</dbReference>
<dbReference type="Gene3D" id="2.60.120.650">
    <property type="entry name" value="Cupin"/>
    <property type="match status" value="1"/>
</dbReference>
<evidence type="ECO:0000313" key="4">
    <source>
        <dbReference type="Proteomes" id="UP000724874"/>
    </source>
</evidence>
<proteinExistence type="predicted"/>
<accession>A0A9P5NZD5</accession>
<dbReference type="OrthoDB" id="298344at2759"/>
<organism evidence="3 4">
    <name type="scientific">Gymnopilus junonius</name>
    <name type="common">Spectacular rustgill mushroom</name>
    <name type="synonym">Gymnopilus spectabilis subsp. junonius</name>
    <dbReference type="NCBI Taxonomy" id="109634"/>
    <lineage>
        <taxon>Eukaryota</taxon>
        <taxon>Fungi</taxon>
        <taxon>Dikarya</taxon>
        <taxon>Basidiomycota</taxon>
        <taxon>Agaricomycotina</taxon>
        <taxon>Agaricomycetes</taxon>
        <taxon>Agaricomycetidae</taxon>
        <taxon>Agaricales</taxon>
        <taxon>Agaricineae</taxon>
        <taxon>Hymenogastraceae</taxon>
        <taxon>Gymnopilus</taxon>
    </lineage>
</organism>
<sequence>MQLHVLLPFVKHPLRTTMPVESWRKALIQDNQLRHWGDAVQPRPLTGTTQSHSRSRVYSSPSSSATPSPSTCLQDKTRPSRRLTSPPNHSRDGDHSDSGSNVNNNIGLLPTVTDATTSSGSARPIAMTSTIGWTLDALLGHSPNFIATKRISAASEDLAKILQDYERRGEPLVVEGYQSHPKWPRELFTMENFIKDAVSNEITVRNIHDWTDRRMNITDFAASSRSVGHYITPNEVRLYGKDAECPEPWEHWLHNAGVIPSSLLGNGPQDFFRYRPESASVQTLMCYLGIGDTFTPCHKDLCASSGQNLMCYTEEGGAAFWFMTKGSSSVDATKYFQKLGQELDHENYVINLEELAKAPFKIYIIEQKLGDLVLVPPRSCHQVVNFGGITIKTSWSRMSLDGLSMAYHHELPIYRRVCRPEIYRVKSTIHHALV</sequence>
<keyword evidence="4" id="KW-1185">Reference proteome</keyword>
<feature type="region of interest" description="Disordered" evidence="1">
    <location>
        <begin position="38"/>
        <end position="121"/>
    </location>
</feature>
<evidence type="ECO:0000256" key="1">
    <source>
        <dbReference type="SAM" id="MobiDB-lite"/>
    </source>
</evidence>
<evidence type="ECO:0000259" key="2">
    <source>
        <dbReference type="PROSITE" id="PS51184"/>
    </source>
</evidence>
<dbReference type="SUPFAM" id="SSF51197">
    <property type="entry name" value="Clavaminate synthase-like"/>
    <property type="match status" value="1"/>
</dbReference>
<dbReference type="PROSITE" id="PS51184">
    <property type="entry name" value="JMJC"/>
    <property type="match status" value="1"/>
</dbReference>
<name>A0A9P5NZD5_GYMJU</name>
<comment type="caution">
    <text evidence="3">The sequence shown here is derived from an EMBL/GenBank/DDBJ whole genome shotgun (WGS) entry which is preliminary data.</text>
</comment>
<feature type="domain" description="JmjC" evidence="2">
    <location>
        <begin position="248"/>
        <end position="414"/>
    </location>
</feature>
<reference evidence="3" key="1">
    <citation type="submission" date="2020-11" db="EMBL/GenBank/DDBJ databases">
        <authorList>
            <consortium name="DOE Joint Genome Institute"/>
            <person name="Ahrendt S."/>
            <person name="Riley R."/>
            <person name="Andreopoulos W."/>
            <person name="LaButti K."/>
            <person name="Pangilinan J."/>
            <person name="Ruiz-duenas F.J."/>
            <person name="Barrasa J.M."/>
            <person name="Sanchez-Garcia M."/>
            <person name="Camarero S."/>
            <person name="Miyauchi S."/>
            <person name="Serrano A."/>
            <person name="Linde D."/>
            <person name="Babiker R."/>
            <person name="Drula E."/>
            <person name="Ayuso-Fernandez I."/>
            <person name="Pacheco R."/>
            <person name="Padilla G."/>
            <person name="Ferreira P."/>
            <person name="Barriuso J."/>
            <person name="Kellner H."/>
            <person name="Castanera R."/>
            <person name="Alfaro M."/>
            <person name="Ramirez L."/>
            <person name="Pisabarro A.G."/>
            <person name="Kuo A."/>
            <person name="Tritt A."/>
            <person name="Lipzen A."/>
            <person name="He G."/>
            <person name="Yan M."/>
            <person name="Ng V."/>
            <person name="Cullen D."/>
            <person name="Martin F."/>
            <person name="Rosso M.-N."/>
            <person name="Henrissat B."/>
            <person name="Hibbett D."/>
            <person name="Martinez A.T."/>
            <person name="Grigoriev I.V."/>
        </authorList>
    </citation>
    <scope>NUCLEOTIDE SEQUENCE</scope>
    <source>
        <strain evidence="3">AH 44721</strain>
    </source>
</reference>
<feature type="non-terminal residue" evidence="3">
    <location>
        <position position="1"/>
    </location>
</feature>
<dbReference type="InterPro" id="IPR003347">
    <property type="entry name" value="JmjC_dom"/>
</dbReference>
<dbReference type="AlphaFoldDB" id="A0A9P5NZD5"/>